<sequence length="100" mass="11382">MRKSQGYNNVHTWKGGYCEQGKCRLHYIPKGCRGVQPPDPIKNVPIGCAYICTNQVKNRSEYGYYYVGTICKHLTKDGEYVLGTCKSFKNNGTICVPYYN</sequence>
<reference evidence="1 2" key="1">
    <citation type="journal article" date="2023" name="Arcadia Sci">
        <title>De novo assembly of a long-read Amblyomma americanum tick genome.</title>
        <authorList>
            <person name="Chou S."/>
            <person name="Poskanzer K.E."/>
            <person name="Rollins M."/>
            <person name="Thuy-Boun P.S."/>
        </authorList>
    </citation>
    <scope>NUCLEOTIDE SEQUENCE [LARGE SCALE GENOMIC DNA]</scope>
    <source>
        <strain evidence="1">F_SG_1</strain>
        <tissue evidence="1">Salivary glands</tissue>
    </source>
</reference>
<dbReference type="AlphaFoldDB" id="A0AAQ4E3Y9"/>
<gene>
    <name evidence="1" type="ORF">V5799_014126</name>
</gene>
<protein>
    <submittedName>
        <fullName evidence="1">Uncharacterized protein</fullName>
    </submittedName>
</protein>
<dbReference type="EMBL" id="JARKHS020022636">
    <property type="protein sequence ID" value="KAK8769409.1"/>
    <property type="molecule type" value="Genomic_DNA"/>
</dbReference>
<organism evidence="1 2">
    <name type="scientific">Amblyomma americanum</name>
    <name type="common">Lone star tick</name>
    <dbReference type="NCBI Taxonomy" id="6943"/>
    <lineage>
        <taxon>Eukaryota</taxon>
        <taxon>Metazoa</taxon>
        <taxon>Ecdysozoa</taxon>
        <taxon>Arthropoda</taxon>
        <taxon>Chelicerata</taxon>
        <taxon>Arachnida</taxon>
        <taxon>Acari</taxon>
        <taxon>Parasitiformes</taxon>
        <taxon>Ixodida</taxon>
        <taxon>Ixodoidea</taxon>
        <taxon>Ixodidae</taxon>
        <taxon>Amblyomminae</taxon>
        <taxon>Amblyomma</taxon>
    </lineage>
</organism>
<comment type="caution">
    <text evidence="1">The sequence shown here is derived from an EMBL/GenBank/DDBJ whole genome shotgun (WGS) entry which is preliminary data.</text>
</comment>
<evidence type="ECO:0000313" key="2">
    <source>
        <dbReference type="Proteomes" id="UP001321473"/>
    </source>
</evidence>
<proteinExistence type="predicted"/>
<keyword evidence="2" id="KW-1185">Reference proteome</keyword>
<accession>A0AAQ4E3Y9</accession>
<evidence type="ECO:0000313" key="1">
    <source>
        <dbReference type="EMBL" id="KAK8769409.1"/>
    </source>
</evidence>
<dbReference type="Proteomes" id="UP001321473">
    <property type="component" value="Unassembled WGS sequence"/>
</dbReference>
<name>A0AAQ4E3Y9_AMBAM</name>